<dbReference type="InterPro" id="IPR006652">
    <property type="entry name" value="Kelch_1"/>
</dbReference>
<evidence type="ECO:0000313" key="6">
    <source>
        <dbReference type="Proteomes" id="UP001642483"/>
    </source>
</evidence>
<name>A0ABP0F5S6_CLALP</name>
<proteinExistence type="predicted"/>
<dbReference type="PROSITE" id="PS50097">
    <property type="entry name" value="BTB"/>
    <property type="match status" value="1"/>
</dbReference>
<evidence type="ECO:0000256" key="3">
    <source>
        <dbReference type="SAM" id="MobiDB-lite"/>
    </source>
</evidence>
<dbReference type="Pfam" id="PF00651">
    <property type="entry name" value="BTB"/>
    <property type="match status" value="1"/>
</dbReference>
<keyword evidence="6" id="KW-1185">Reference proteome</keyword>
<feature type="domain" description="BTB" evidence="4">
    <location>
        <begin position="230"/>
        <end position="302"/>
    </location>
</feature>
<reference evidence="5 6" key="1">
    <citation type="submission" date="2024-02" db="EMBL/GenBank/DDBJ databases">
        <authorList>
            <person name="Daric V."/>
            <person name="Darras S."/>
        </authorList>
    </citation>
    <scope>NUCLEOTIDE SEQUENCE [LARGE SCALE GENOMIC DNA]</scope>
</reference>
<dbReference type="PANTHER" id="PTHR45632">
    <property type="entry name" value="LD33804P"/>
    <property type="match status" value="1"/>
</dbReference>
<dbReference type="SMART" id="SM00612">
    <property type="entry name" value="Kelch"/>
    <property type="match status" value="6"/>
</dbReference>
<feature type="region of interest" description="Disordered" evidence="3">
    <location>
        <begin position="172"/>
        <end position="209"/>
    </location>
</feature>
<dbReference type="Gene3D" id="1.25.40.420">
    <property type="match status" value="1"/>
</dbReference>
<dbReference type="Gene3D" id="2.120.10.80">
    <property type="entry name" value="Kelch-type beta propeller"/>
    <property type="match status" value="2"/>
</dbReference>
<dbReference type="Pfam" id="PF07707">
    <property type="entry name" value="BACK"/>
    <property type="match status" value="1"/>
</dbReference>
<dbReference type="SMART" id="SM00225">
    <property type="entry name" value="BTB"/>
    <property type="match status" value="1"/>
</dbReference>
<protein>
    <recommendedName>
        <fullName evidence="4">BTB domain-containing protein</fullName>
    </recommendedName>
</protein>
<dbReference type="EMBL" id="CAWYQH010000002">
    <property type="protein sequence ID" value="CAK8673637.1"/>
    <property type="molecule type" value="Genomic_DNA"/>
</dbReference>
<dbReference type="InterPro" id="IPR011043">
    <property type="entry name" value="Gal_Oxase/kelch_b-propeller"/>
</dbReference>
<keyword evidence="2" id="KW-0677">Repeat</keyword>
<keyword evidence="1" id="KW-0880">Kelch repeat</keyword>
<evidence type="ECO:0000313" key="5">
    <source>
        <dbReference type="EMBL" id="CAK8673637.1"/>
    </source>
</evidence>
<dbReference type="InterPro" id="IPR000210">
    <property type="entry name" value="BTB/POZ_dom"/>
</dbReference>
<organism evidence="5 6">
    <name type="scientific">Clavelina lepadiformis</name>
    <name type="common">Light-bulb sea squirt</name>
    <name type="synonym">Ascidia lepadiformis</name>
    <dbReference type="NCBI Taxonomy" id="159417"/>
    <lineage>
        <taxon>Eukaryota</taxon>
        <taxon>Metazoa</taxon>
        <taxon>Chordata</taxon>
        <taxon>Tunicata</taxon>
        <taxon>Ascidiacea</taxon>
        <taxon>Aplousobranchia</taxon>
        <taxon>Clavelinidae</taxon>
        <taxon>Clavelina</taxon>
    </lineage>
</organism>
<dbReference type="InterPro" id="IPR015915">
    <property type="entry name" value="Kelch-typ_b-propeller"/>
</dbReference>
<dbReference type="SUPFAM" id="SSF54695">
    <property type="entry name" value="POZ domain"/>
    <property type="match status" value="1"/>
</dbReference>
<evidence type="ECO:0000259" key="4">
    <source>
        <dbReference type="PROSITE" id="PS50097"/>
    </source>
</evidence>
<evidence type="ECO:0000256" key="2">
    <source>
        <dbReference type="ARBA" id="ARBA00022737"/>
    </source>
</evidence>
<comment type="caution">
    <text evidence="5">The sequence shown here is derived from an EMBL/GenBank/DDBJ whole genome shotgun (WGS) entry which is preliminary data.</text>
</comment>
<dbReference type="PANTHER" id="PTHR45632:SF26">
    <property type="entry name" value="BTB DOMAIN-CONTAINING PROTEIN"/>
    <property type="match status" value="1"/>
</dbReference>
<feature type="region of interest" description="Disordered" evidence="3">
    <location>
        <begin position="97"/>
        <end position="134"/>
    </location>
</feature>
<evidence type="ECO:0000256" key="1">
    <source>
        <dbReference type="ARBA" id="ARBA00022441"/>
    </source>
</evidence>
<dbReference type="Pfam" id="PF01344">
    <property type="entry name" value="Kelch_1"/>
    <property type="match status" value="6"/>
</dbReference>
<sequence length="877" mass="95739">MESLNDTEFSGDQISADEVKCEMFKKEHHDDSIKEQVLNKAKSLDLNDCRMYKDMEEKNDLVEVNNHFNESGDAKLEGATGSTESTLIIGKQLTVHKERMKEEKSSSGVSSEGSCDEQTDTENDLKGGLNENLIITGNGEGFEVEESTDTETGLDCGAPLDNHILSLDEDLHNVSGSQNSDDEDDIASSQERKSNRRKSHSNGTLEWIDNQHQGDTMHRFDVFRRSKQFCDLVILVGGHEIHCHRVVVGAASSAIFDELSRGEQEVGPVARIPLDVALPGLLPDAVDILVDYMYTSKLSMSSHQLMAVYRASLQLGVERVTPLCRRYIMNDLDVDQCVQIRRLAQSNRDFELRQYVDEFIEENFESVASSTELLSLPRIKMEVVVSPNTSVANLLSVNTRDGMLCTIALSWLCGVIQQKGGNYMEELIEQIQRVPLEDLNNAPSSLSNCNWRQDEHKAENGARNNGSFSSIRLSRSSSMDSLNSSESGESSGHIRCCPEGEWKVIASTQSQGTEHMIALCCLGDLLCALSIRLPSTSLQNGDLANLEQNGFQHNFQSSSASSSTSCSSSIGSVNAVAPLHQARCAAGVAQLNGKLLIAGGFNQSECLDSVESFDAVANRWSMITRMNEKRARFAVGVLRGHLYAVGGSSGSHDQMSVERYDPNKDVWNHVQPLLTSCSAAGVAVLNDRLYCVGGVQQNRGVVGIKTCQVYNPDENQWSPISSMHTGRSSLGVAAMGGFLYAVAGSDGWTCLATAEKYDPASNSWTYTAPLNVQRRGLGMTAHNDALYCVGGFDGQTFLNSVERYCPTDGNVWTLIPSALTVPRNNVGLVSLNNNVFAVGGFSGRQFLSSVEILDDGNCDWPSQDSHTSSVGVTNESD</sequence>
<dbReference type="Proteomes" id="UP001642483">
    <property type="component" value="Unassembled WGS sequence"/>
</dbReference>
<dbReference type="SUPFAM" id="SSF50965">
    <property type="entry name" value="Galactose oxidase, central domain"/>
    <property type="match status" value="1"/>
</dbReference>
<gene>
    <name evidence="5" type="ORF">CVLEPA_LOCUS3405</name>
</gene>
<accession>A0ABP0F5S6</accession>
<dbReference type="InterPro" id="IPR011705">
    <property type="entry name" value="BACK"/>
</dbReference>
<dbReference type="Gene3D" id="3.30.710.10">
    <property type="entry name" value="Potassium Channel Kv1.1, Chain A"/>
    <property type="match status" value="1"/>
</dbReference>
<dbReference type="InterPro" id="IPR011333">
    <property type="entry name" value="SKP1/BTB/POZ_sf"/>
</dbReference>